<dbReference type="HOGENOM" id="CLU_2188737_0_0_1"/>
<dbReference type="AlphaFoldDB" id="A0A061EE70"/>
<protein>
    <submittedName>
        <fullName evidence="1">Uncharacterized protein</fullName>
    </submittedName>
</protein>
<keyword evidence="2" id="KW-1185">Reference proteome</keyword>
<dbReference type="EMBL" id="CM001880">
    <property type="protein sequence ID" value="EOY00584.1"/>
    <property type="molecule type" value="Genomic_DNA"/>
</dbReference>
<dbReference type="Gramene" id="EOY00584">
    <property type="protein sequence ID" value="EOY00584"/>
    <property type="gene ID" value="TCM_010476"/>
</dbReference>
<proteinExistence type="predicted"/>
<name>A0A061EE70_THECC</name>
<organism evidence="1 2">
    <name type="scientific">Theobroma cacao</name>
    <name type="common">Cacao</name>
    <name type="synonym">Cocoa</name>
    <dbReference type="NCBI Taxonomy" id="3641"/>
    <lineage>
        <taxon>Eukaryota</taxon>
        <taxon>Viridiplantae</taxon>
        <taxon>Streptophyta</taxon>
        <taxon>Embryophyta</taxon>
        <taxon>Tracheophyta</taxon>
        <taxon>Spermatophyta</taxon>
        <taxon>Magnoliopsida</taxon>
        <taxon>eudicotyledons</taxon>
        <taxon>Gunneridae</taxon>
        <taxon>Pentapetalae</taxon>
        <taxon>rosids</taxon>
        <taxon>malvids</taxon>
        <taxon>Malvales</taxon>
        <taxon>Malvaceae</taxon>
        <taxon>Byttnerioideae</taxon>
        <taxon>Theobroma</taxon>
    </lineage>
</organism>
<accession>A0A061EE70</accession>
<dbReference type="Proteomes" id="UP000026915">
    <property type="component" value="Chromosome 2"/>
</dbReference>
<sequence>MGNGILKACGITSLNAFAFENTSYSIARKLLQIYSLLSDIHTVELSNFDNGRITLTTKEEILIAWKASPVDWISLNTEGAIHVSTSPATARGVLRDWTVQWRGGCATRL</sequence>
<evidence type="ECO:0000313" key="1">
    <source>
        <dbReference type="EMBL" id="EOY00584.1"/>
    </source>
</evidence>
<gene>
    <name evidence="1" type="ORF">TCM_010476</name>
</gene>
<dbReference type="InParanoid" id="A0A061EE70"/>
<reference evidence="1 2" key="1">
    <citation type="journal article" date="2013" name="Genome Biol.">
        <title>The genome sequence of the most widely cultivated cacao type and its use to identify candidate genes regulating pod color.</title>
        <authorList>
            <person name="Motamayor J.C."/>
            <person name="Mockaitis K."/>
            <person name="Schmutz J."/>
            <person name="Haiminen N."/>
            <person name="Iii D.L."/>
            <person name="Cornejo O."/>
            <person name="Findley S.D."/>
            <person name="Zheng P."/>
            <person name="Utro F."/>
            <person name="Royaert S."/>
            <person name="Saski C."/>
            <person name="Jenkins J."/>
            <person name="Podicheti R."/>
            <person name="Zhao M."/>
            <person name="Scheffler B.E."/>
            <person name="Stack J.C."/>
            <person name="Feltus F.A."/>
            <person name="Mustiga G.M."/>
            <person name="Amores F."/>
            <person name="Phillips W."/>
            <person name="Marelli J.P."/>
            <person name="May G.D."/>
            <person name="Shapiro H."/>
            <person name="Ma J."/>
            <person name="Bustamante C.D."/>
            <person name="Schnell R.J."/>
            <person name="Main D."/>
            <person name="Gilbert D."/>
            <person name="Parida L."/>
            <person name="Kuhn D.N."/>
        </authorList>
    </citation>
    <scope>NUCLEOTIDE SEQUENCE [LARGE SCALE GENOMIC DNA]</scope>
    <source>
        <strain evidence="2">cv. Matina 1-6</strain>
    </source>
</reference>
<evidence type="ECO:0000313" key="2">
    <source>
        <dbReference type="Proteomes" id="UP000026915"/>
    </source>
</evidence>